<dbReference type="PANTHER" id="PTHR46433:SF1">
    <property type="entry name" value="ANKYRIN REPEAT-CONTAINING PROTEIN"/>
    <property type="match status" value="1"/>
</dbReference>
<dbReference type="InterPro" id="IPR001611">
    <property type="entry name" value="Leu-rich_rpt"/>
</dbReference>
<comment type="caution">
    <text evidence="1">The sequence shown here is derived from an EMBL/GenBank/DDBJ whole genome shotgun (WGS) entry which is preliminary data.</text>
</comment>
<dbReference type="PANTHER" id="PTHR46433">
    <property type="entry name" value="ANK_REP_REGION DOMAIN-CONTAINING PROTEIN-RELATED"/>
    <property type="match status" value="1"/>
</dbReference>
<proteinExistence type="predicted"/>
<reference evidence="1 2" key="1">
    <citation type="submission" date="2024-08" db="EMBL/GenBank/DDBJ databases">
        <title>Insights into the chromosomal genome structure of Flemingia macrophylla.</title>
        <authorList>
            <person name="Ding Y."/>
            <person name="Zhao Y."/>
            <person name="Bi W."/>
            <person name="Wu M."/>
            <person name="Zhao G."/>
            <person name="Gong Y."/>
            <person name="Li W."/>
            <person name="Zhang P."/>
        </authorList>
    </citation>
    <scope>NUCLEOTIDE SEQUENCE [LARGE SCALE GENOMIC DNA]</scope>
    <source>
        <strain evidence="1">DYQJB</strain>
        <tissue evidence="1">Leaf</tissue>
    </source>
</reference>
<dbReference type="AlphaFoldDB" id="A0ABD1N265"/>
<keyword evidence="2" id="KW-1185">Reference proteome</keyword>
<dbReference type="SUPFAM" id="SSF52058">
    <property type="entry name" value="L domain-like"/>
    <property type="match status" value="1"/>
</dbReference>
<dbReference type="Pfam" id="PF13516">
    <property type="entry name" value="LRR_6"/>
    <property type="match status" value="2"/>
</dbReference>
<dbReference type="Proteomes" id="UP001603857">
    <property type="component" value="Unassembled WGS sequence"/>
</dbReference>
<dbReference type="Gene3D" id="3.80.10.10">
    <property type="entry name" value="Ribonuclease Inhibitor"/>
    <property type="match status" value="2"/>
</dbReference>
<dbReference type="InterPro" id="IPR032675">
    <property type="entry name" value="LRR_dom_sf"/>
</dbReference>
<evidence type="ECO:0000313" key="2">
    <source>
        <dbReference type="Proteomes" id="UP001603857"/>
    </source>
</evidence>
<dbReference type="EMBL" id="JBGMDY010000003">
    <property type="protein sequence ID" value="KAL2342195.1"/>
    <property type="molecule type" value="Genomic_DNA"/>
</dbReference>
<evidence type="ECO:0000313" key="1">
    <source>
        <dbReference type="EMBL" id="KAL2342195.1"/>
    </source>
</evidence>
<sequence length="479" mass="54391">MEISVVSEEITRLNLSGTAITSFSSSLPKLTYLDLSHCKDIEILDLQSKSLRVLNLQGCLSFKEISVVSEEITRLNLSGTAITSFSSSLPKLTYLDLSYCKDIETLDLQSKSLRVLNLQGCLSFKKISITSDELIDLRLNGLSKLESLNVNARSLEDLYLRDRSVLKEISVVSERITKLVLSGTTITSFSSISSLPKLTCLDLSDCKNLVSLGELPSSALYGLKAFNCISLETEITQRLVLQHMLMTTIPYLHQSRQRRLRDRDSADEDDVIEYFGFPGDDVIGYFGFPRYDLIDYLGFLEGNLIDYVEFAGVDIIDYFVFPGDHVIDECVFQTRKSSISIPCYKLKMTHISGFIYCIVLSQASLSLSYQILVSIYPIWNTQDSWNRVYKHNGLISYHRLISDHVVFWYHHFSKFDGMCKVYDHSRDVEIKFQLLGNVEDVKGFGVFPVYITTSGYKLQISESQFIEPEQPSTSKRRST</sequence>
<accession>A0ABD1N265</accession>
<protein>
    <recommendedName>
        <fullName evidence="3">Leucine-rich repeat domain, L domain-containing protein</fullName>
    </recommendedName>
</protein>
<name>A0ABD1N265_9FABA</name>
<organism evidence="1 2">
    <name type="scientific">Flemingia macrophylla</name>
    <dbReference type="NCBI Taxonomy" id="520843"/>
    <lineage>
        <taxon>Eukaryota</taxon>
        <taxon>Viridiplantae</taxon>
        <taxon>Streptophyta</taxon>
        <taxon>Embryophyta</taxon>
        <taxon>Tracheophyta</taxon>
        <taxon>Spermatophyta</taxon>
        <taxon>Magnoliopsida</taxon>
        <taxon>eudicotyledons</taxon>
        <taxon>Gunneridae</taxon>
        <taxon>Pentapetalae</taxon>
        <taxon>rosids</taxon>
        <taxon>fabids</taxon>
        <taxon>Fabales</taxon>
        <taxon>Fabaceae</taxon>
        <taxon>Papilionoideae</taxon>
        <taxon>50 kb inversion clade</taxon>
        <taxon>NPAAA clade</taxon>
        <taxon>indigoferoid/millettioid clade</taxon>
        <taxon>Phaseoleae</taxon>
        <taxon>Flemingia</taxon>
    </lineage>
</organism>
<evidence type="ECO:0008006" key="3">
    <source>
        <dbReference type="Google" id="ProtNLM"/>
    </source>
</evidence>
<gene>
    <name evidence="1" type="ORF">Fmac_010135</name>
</gene>